<evidence type="ECO:0000256" key="12">
    <source>
        <dbReference type="ARBA" id="ARBA00040743"/>
    </source>
</evidence>
<proteinExistence type="inferred from homology"/>
<dbReference type="GO" id="GO:0005886">
    <property type="term" value="C:plasma membrane"/>
    <property type="evidence" value="ECO:0007669"/>
    <property type="project" value="UniProtKB-SubCell"/>
</dbReference>
<evidence type="ECO:0000256" key="5">
    <source>
        <dbReference type="ARBA" id="ARBA00022692"/>
    </source>
</evidence>
<dbReference type="InterPro" id="IPR052029">
    <property type="entry name" value="PpiD_chaperone"/>
</dbReference>
<keyword evidence="8" id="KW-0143">Chaperone</keyword>
<evidence type="ECO:0000256" key="6">
    <source>
        <dbReference type="ARBA" id="ARBA00022989"/>
    </source>
</evidence>
<gene>
    <name evidence="16" type="ORF">LPB142_06635</name>
</gene>
<dbReference type="RefSeq" id="WP_071165886.1">
    <property type="nucleotide sequence ID" value="NZ_CP017781.1"/>
</dbReference>
<dbReference type="SUPFAM" id="SSF54534">
    <property type="entry name" value="FKBP-like"/>
    <property type="match status" value="1"/>
</dbReference>
<feature type="transmembrane region" description="Helical" evidence="14">
    <location>
        <begin position="12"/>
        <end position="30"/>
    </location>
</feature>
<dbReference type="PANTHER" id="PTHR47529:SF1">
    <property type="entry name" value="PERIPLASMIC CHAPERONE PPID"/>
    <property type="match status" value="1"/>
</dbReference>
<keyword evidence="4" id="KW-0997">Cell inner membrane</keyword>
<dbReference type="STRING" id="1850250.LPB142_06635"/>
<evidence type="ECO:0000256" key="2">
    <source>
        <dbReference type="ARBA" id="ARBA00018370"/>
    </source>
</evidence>
<keyword evidence="6 14" id="KW-1133">Transmembrane helix</keyword>
<dbReference type="EMBL" id="CP017781">
    <property type="protein sequence ID" value="AOZ69038.1"/>
    <property type="molecule type" value="Genomic_DNA"/>
</dbReference>
<feature type="domain" description="PpiC" evidence="15">
    <location>
        <begin position="247"/>
        <end position="363"/>
    </location>
</feature>
<sequence length="615" mass="64767">MSNKLRSHGKSMVVWVLLAMLVLGLGGFGMSNFSGRLSAIGSVGETEVSVNDYARALRDALTSTGQQMGRPLTMAEASQFGLDREVQGQLFGQAAVAEAARVLGLSVGDVELNRQITAAQAFQGLDGKFDRETYRSMLRQQGYTESQFEADLRSDIARALLTEGVSGGTVAPAGTAAALAAFLTEERAISFVEITEAGLAAPIAAPDEATLEAWYKDHPEEFTSPEIRKFSYVWLTPEMLMDKVTLDDDTLRAAYEERRDEFQQPEKRSVDRLVYPTAEEAAAARAKLDAGASFGDLATERGLSLSDTDLGEVTEAELGAAGAAVFALSEPGVVGPLETDLGPALFAMNGISPAQNTSFEEAKADLGAEAKAERARRMIGEMTTDLEDRLAGGATLEQLASETDMELGTIDMAPGTDDGIAGYEAFRAAAGKATPEDFPELGNLDDGGVFALRLDGTVAPALIPFDEAREAVAESWRKAELATRTKARAEELKAAIDAGQTLAAAGMIVETTAKLRRTGFIEGVPAALIDAAFDTEPGKGAVVAAEGRSFVVQVDAVAPADPASEEVTALKASIADQLAKSLTGDMLDLYARAAQAEAGITLDSAAINAVQSQMQ</sequence>
<dbReference type="Gene3D" id="1.10.4030.10">
    <property type="entry name" value="Porin chaperone SurA, peptide-binding domain"/>
    <property type="match status" value="1"/>
</dbReference>
<dbReference type="GO" id="GO:0003755">
    <property type="term" value="F:peptidyl-prolyl cis-trans isomerase activity"/>
    <property type="evidence" value="ECO:0007669"/>
    <property type="project" value="InterPro"/>
</dbReference>
<organism evidence="16 17">
    <name type="scientific">Rhodobacter xanthinilyticus</name>
    <dbReference type="NCBI Taxonomy" id="1850250"/>
    <lineage>
        <taxon>Bacteria</taxon>
        <taxon>Pseudomonadati</taxon>
        <taxon>Pseudomonadota</taxon>
        <taxon>Alphaproteobacteria</taxon>
        <taxon>Rhodobacterales</taxon>
        <taxon>Rhodobacter group</taxon>
        <taxon>Rhodobacter</taxon>
    </lineage>
</organism>
<dbReference type="InterPro" id="IPR027304">
    <property type="entry name" value="Trigger_fact/SurA_dom_sf"/>
</dbReference>
<evidence type="ECO:0000259" key="15">
    <source>
        <dbReference type="Pfam" id="PF13145"/>
    </source>
</evidence>
<evidence type="ECO:0000256" key="3">
    <source>
        <dbReference type="ARBA" id="ARBA00022475"/>
    </source>
</evidence>
<dbReference type="Proteomes" id="UP000176562">
    <property type="component" value="Chromosome"/>
</dbReference>
<evidence type="ECO:0000256" key="4">
    <source>
        <dbReference type="ARBA" id="ARBA00022519"/>
    </source>
</evidence>
<evidence type="ECO:0000256" key="13">
    <source>
        <dbReference type="ARBA" id="ARBA00042775"/>
    </source>
</evidence>
<keyword evidence="3" id="KW-1003">Cell membrane</keyword>
<dbReference type="PANTHER" id="PTHR47529">
    <property type="entry name" value="PEPTIDYL-PROLYL CIS-TRANS ISOMERASE D"/>
    <property type="match status" value="1"/>
</dbReference>
<evidence type="ECO:0000256" key="1">
    <source>
        <dbReference type="ARBA" id="ARBA00004382"/>
    </source>
</evidence>
<protein>
    <recommendedName>
        <fullName evidence="2">Parvulin-like PPIase</fullName>
    </recommendedName>
    <alternativeName>
        <fullName evidence="9">Peptidyl-prolyl cis-trans isomerase plp</fullName>
    </alternativeName>
    <alternativeName>
        <fullName evidence="12">Periplasmic chaperone PpiD</fullName>
    </alternativeName>
    <alternativeName>
        <fullName evidence="13">Periplasmic folding chaperone</fullName>
    </alternativeName>
    <alternativeName>
        <fullName evidence="10">Rotamase plp</fullName>
    </alternativeName>
</protein>
<comment type="similarity">
    <text evidence="11">Belongs to the PpiD chaperone family.</text>
</comment>
<evidence type="ECO:0000256" key="11">
    <source>
        <dbReference type="ARBA" id="ARBA00038408"/>
    </source>
</evidence>
<keyword evidence="7 14" id="KW-0472">Membrane</keyword>
<evidence type="ECO:0000256" key="8">
    <source>
        <dbReference type="ARBA" id="ARBA00023186"/>
    </source>
</evidence>
<accession>A0A1D9MB59</accession>
<dbReference type="KEGG" id="rhp:LPB142_06635"/>
<evidence type="ECO:0000256" key="9">
    <source>
        <dbReference type="ARBA" id="ARBA00030642"/>
    </source>
</evidence>
<evidence type="ECO:0000313" key="16">
    <source>
        <dbReference type="EMBL" id="AOZ69038.1"/>
    </source>
</evidence>
<dbReference type="InterPro" id="IPR000297">
    <property type="entry name" value="PPIase_PpiC"/>
</dbReference>
<reference evidence="16 17" key="1">
    <citation type="submission" date="2016-10" db="EMBL/GenBank/DDBJ databases">
        <title>Rhodobacter sp. LPB0142, isolated from sea water.</title>
        <authorList>
            <person name="Kim E."/>
            <person name="Yi H."/>
        </authorList>
    </citation>
    <scope>NUCLEOTIDE SEQUENCE [LARGE SCALE GENOMIC DNA]</scope>
    <source>
        <strain evidence="16 17">LPB0142</strain>
    </source>
</reference>
<dbReference type="Pfam" id="PF13624">
    <property type="entry name" value="SurA_N_3"/>
    <property type="match status" value="1"/>
</dbReference>
<dbReference type="SUPFAM" id="SSF109998">
    <property type="entry name" value="Triger factor/SurA peptide-binding domain-like"/>
    <property type="match status" value="1"/>
</dbReference>
<name>A0A1D9MB59_9RHOB</name>
<keyword evidence="17" id="KW-1185">Reference proteome</keyword>
<keyword evidence="5 14" id="KW-0812">Transmembrane</keyword>
<evidence type="ECO:0000256" key="10">
    <source>
        <dbReference type="ARBA" id="ARBA00031484"/>
    </source>
</evidence>
<evidence type="ECO:0000256" key="14">
    <source>
        <dbReference type="SAM" id="Phobius"/>
    </source>
</evidence>
<dbReference type="Gene3D" id="3.10.50.40">
    <property type="match status" value="1"/>
</dbReference>
<evidence type="ECO:0000256" key="7">
    <source>
        <dbReference type="ARBA" id="ARBA00023136"/>
    </source>
</evidence>
<dbReference type="AlphaFoldDB" id="A0A1D9MB59"/>
<comment type="subcellular location">
    <subcellularLocation>
        <location evidence="1">Cell inner membrane</location>
        <topology evidence="1">Single-pass type II membrane protein</topology>
        <orientation evidence="1">Periplasmic side</orientation>
    </subcellularLocation>
</comment>
<dbReference type="Pfam" id="PF13145">
    <property type="entry name" value="Rotamase_2"/>
    <property type="match status" value="1"/>
</dbReference>
<dbReference type="InterPro" id="IPR046357">
    <property type="entry name" value="PPIase_dom_sf"/>
</dbReference>
<evidence type="ECO:0000313" key="17">
    <source>
        <dbReference type="Proteomes" id="UP000176562"/>
    </source>
</evidence>